<proteinExistence type="predicted"/>
<evidence type="ECO:0000313" key="2">
    <source>
        <dbReference type="Proteomes" id="UP000176336"/>
    </source>
</evidence>
<name>A0A1F5IQP7_9BACT</name>
<dbReference type="Proteomes" id="UP000176336">
    <property type="component" value="Unassembled WGS sequence"/>
</dbReference>
<comment type="caution">
    <text evidence="1">The sequence shown here is derived from an EMBL/GenBank/DDBJ whole genome shotgun (WGS) entry which is preliminary data.</text>
</comment>
<dbReference type="CDD" id="cd00029">
    <property type="entry name" value="C1"/>
    <property type="match status" value="1"/>
</dbReference>
<evidence type="ECO:0000313" key="1">
    <source>
        <dbReference type="EMBL" id="OGE18669.1"/>
    </source>
</evidence>
<accession>A0A1F5IQP7</accession>
<protein>
    <submittedName>
        <fullName evidence="1">Uncharacterized protein</fullName>
    </submittedName>
</protein>
<sequence length="431" mass="48152">MSFQELEREYLPTSVKSPEISILQTPKRVDMMPGLGRESRSNEETGFVLWLEVKRFYNDLNFALYSGQSLVEALNFAAKELEVNIRDYNVEFIKSKTVIPHLNRFGVAGGVQRIVGNNGRPVVDAISSQERNGSVLEAAKIVESFLLSAEPNSYAVTMSPSGWSGYELRHKNAQVMVSWKDQGEILRGLTLVADLSEAQARQVMIGLGIPEAVLTGENEQERLANIVRNPALLKSDTNPFEYVLDKILAIRGREDIKLLQKDGSLEQRSVEQIRADIKRLDELLIFDQEEESCIGELLEFIRGKVYQIGDENTQKAVVKEIEETVLKLAGEHLRKNYTSWKDMSTQTYLNRDNDDFRSEIAFLKSRGGCPTGALGGVSLGTESAAVMPSAITTTALKDKDFCIKCGACGEYIWSVVRRGQKCPKCPAIRQC</sequence>
<organism evidence="1 2">
    <name type="scientific">Candidatus Daviesbacteria bacterium RIFCSPHIGHO2_01_FULL_41_23</name>
    <dbReference type="NCBI Taxonomy" id="1797764"/>
    <lineage>
        <taxon>Bacteria</taxon>
        <taxon>Candidatus Daviesiibacteriota</taxon>
    </lineage>
</organism>
<reference evidence="1 2" key="1">
    <citation type="journal article" date="2016" name="Nat. Commun.">
        <title>Thousands of microbial genomes shed light on interconnected biogeochemical processes in an aquifer system.</title>
        <authorList>
            <person name="Anantharaman K."/>
            <person name="Brown C.T."/>
            <person name="Hug L.A."/>
            <person name="Sharon I."/>
            <person name="Castelle C.J."/>
            <person name="Probst A.J."/>
            <person name="Thomas B.C."/>
            <person name="Singh A."/>
            <person name="Wilkins M.J."/>
            <person name="Karaoz U."/>
            <person name="Brodie E.L."/>
            <person name="Williams K.H."/>
            <person name="Hubbard S.S."/>
            <person name="Banfield J.F."/>
        </authorList>
    </citation>
    <scope>NUCLEOTIDE SEQUENCE [LARGE SCALE GENOMIC DNA]</scope>
</reference>
<gene>
    <name evidence="1" type="ORF">A2871_04185</name>
</gene>
<dbReference type="AlphaFoldDB" id="A0A1F5IQP7"/>
<dbReference type="EMBL" id="MFCR01000011">
    <property type="protein sequence ID" value="OGE18669.1"/>
    <property type="molecule type" value="Genomic_DNA"/>
</dbReference>